<evidence type="ECO:0000313" key="2">
    <source>
        <dbReference type="EnsemblPlants" id="AET7Gv20612700.2"/>
    </source>
</evidence>
<dbReference type="STRING" id="200361.A0A453RKF1"/>
<reference evidence="2" key="4">
    <citation type="submission" date="2019-03" db="UniProtKB">
        <authorList>
            <consortium name="EnsemblPlants"/>
        </authorList>
    </citation>
    <scope>IDENTIFICATION</scope>
</reference>
<feature type="compositionally biased region" description="Low complexity" evidence="1">
    <location>
        <begin position="163"/>
        <end position="184"/>
    </location>
</feature>
<feature type="region of interest" description="Disordered" evidence="1">
    <location>
        <begin position="153"/>
        <end position="184"/>
    </location>
</feature>
<reference evidence="2" key="5">
    <citation type="journal article" date="2021" name="G3 (Bethesda)">
        <title>Aegilops tauschii genome assembly Aet v5.0 features greater sequence contiguity and improved annotation.</title>
        <authorList>
            <person name="Wang L."/>
            <person name="Zhu T."/>
            <person name="Rodriguez J.C."/>
            <person name="Deal K.R."/>
            <person name="Dubcovsky J."/>
            <person name="McGuire P.E."/>
            <person name="Lux T."/>
            <person name="Spannagl M."/>
            <person name="Mayer K.F.X."/>
            <person name="Baldrich P."/>
            <person name="Meyers B.C."/>
            <person name="Huo N."/>
            <person name="Gu Y.Q."/>
            <person name="Zhou H."/>
            <person name="Devos K.M."/>
            <person name="Bennetzen J.L."/>
            <person name="Unver T."/>
            <person name="Budak H."/>
            <person name="Gulick P.J."/>
            <person name="Galiba G."/>
            <person name="Kalapos B."/>
            <person name="Nelson D.R."/>
            <person name="Li P."/>
            <person name="You F.M."/>
            <person name="Luo M.C."/>
            <person name="Dvorak J."/>
        </authorList>
    </citation>
    <scope>NUCLEOTIDE SEQUENCE [LARGE SCALE GENOMIC DNA]</scope>
    <source>
        <strain evidence="2">cv. AL8/78</strain>
    </source>
</reference>
<dbReference type="Gramene" id="AET7Gv20612700.2">
    <property type="protein sequence ID" value="AET7Gv20612700.2"/>
    <property type="gene ID" value="AET7Gv20612700"/>
</dbReference>
<dbReference type="InterPro" id="IPR052972">
    <property type="entry name" value="Sacsin_chaperone_reg"/>
</dbReference>
<reference evidence="3" key="1">
    <citation type="journal article" date="2014" name="Science">
        <title>Ancient hybridizations among the ancestral genomes of bread wheat.</title>
        <authorList>
            <consortium name="International Wheat Genome Sequencing Consortium,"/>
            <person name="Marcussen T."/>
            <person name="Sandve S.R."/>
            <person name="Heier L."/>
            <person name="Spannagl M."/>
            <person name="Pfeifer M."/>
            <person name="Jakobsen K.S."/>
            <person name="Wulff B.B."/>
            <person name="Steuernagel B."/>
            <person name="Mayer K.F."/>
            <person name="Olsen O.A."/>
        </authorList>
    </citation>
    <scope>NUCLEOTIDE SEQUENCE [LARGE SCALE GENOMIC DNA]</scope>
    <source>
        <strain evidence="3">cv. AL8/78</strain>
    </source>
</reference>
<dbReference type="EnsemblPlants" id="AET7Gv20612700.2">
    <property type="protein sequence ID" value="AET7Gv20612700.2"/>
    <property type="gene ID" value="AET7Gv20612700"/>
</dbReference>
<dbReference type="PANTHER" id="PTHR15600:SF42">
    <property type="entry name" value="SACSIN"/>
    <property type="match status" value="1"/>
</dbReference>
<feature type="compositionally biased region" description="Low complexity" evidence="1">
    <location>
        <begin position="51"/>
        <end position="61"/>
    </location>
</feature>
<proteinExistence type="predicted"/>
<feature type="compositionally biased region" description="Low complexity" evidence="1">
    <location>
        <begin position="15"/>
        <end position="29"/>
    </location>
</feature>
<evidence type="ECO:0000313" key="3">
    <source>
        <dbReference type="Proteomes" id="UP000015105"/>
    </source>
</evidence>
<sequence length="211" mass="21374">PSLAPLQIPVVAGFSSPSSPLSHPASSLSPHHRATPFPPTARNPPPVGQKLDFLGAGDELLAGGGAVDPRASTPATKRHGSGRDAAGGLRAVGGPGAAHPRGAGQLPGGHHRAAGRRELIQNADDAGASCVRLCLDRRAHGSRSLLAPALAQCTPATTPPSPTKSSPASPASAAARSPPRPGRPAARWALATLSIAAELCFELLLFQFELR</sequence>
<dbReference type="GO" id="GO:0030544">
    <property type="term" value="F:Hsp70 protein binding"/>
    <property type="evidence" value="ECO:0007669"/>
    <property type="project" value="TreeGrafter"/>
</dbReference>
<dbReference type="AlphaFoldDB" id="A0A453RKF1"/>
<accession>A0A453RKF1</accession>
<feature type="compositionally biased region" description="Pro residues" evidence="1">
    <location>
        <begin position="36"/>
        <end position="47"/>
    </location>
</feature>
<protein>
    <submittedName>
        <fullName evidence="2">Uncharacterized protein</fullName>
    </submittedName>
</protein>
<organism evidence="2 3">
    <name type="scientific">Aegilops tauschii subsp. strangulata</name>
    <name type="common">Goatgrass</name>
    <dbReference type="NCBI Taxonomy" id="200361"/>
    <lineage>
        <taxon>Eukaryota</taxon>
        <taxon>Viridiplantae</taxon>
        <taxon>Streptophyta</taxon>
        <taxon>Embryophyta</taxon>
        <taxon>Tracheophyta</taxon>
        <taxon>Spermatophyta</taxon>
        <taxon>Magnoliopsida</taxon>
        <taxon>Liliopsida</taxon>
        <taxon>Poales</taxon>
        <taxon>Poaceae</taxon>
        <taxon>BOP clade</taxon>
        <taxon>Pooideae</taxon>
        <taxon>Triticodae</taxon>
        <taxon>Triticeae</taxon>
        <taxon>Triticinae</taxon>
        <taxon>Aegilops</taxon>
    </lineage>
</organism>
<dbReference type="Proteomes" id="UP000015105">
    <property type="component" value="Chromosome 7D"/>
</dbReference>
<dbReference type="PANTHER" id="PTHR15600">
    <property type="entry name" value="SACSIN"/>
    <property type="match status" value="1"/>
</dbReference>
<reference evidence="2" key="3">
    <citation type="journal article" date="2017" name="Nature">
        <title>Genome sequence of the progenitor of the wheat D genome Aegilops tauschii.</title>
        <authorList>
            <person name="Luo M.C."/>
            <person name="Gu Y.Q."/>
            <person name="Puiu D."/>
            <person name="Wang H."/>
            <person name="Twardziok S.O."/>
            <person name="Deal K.R."/>
            <person name="Huo N."/>
            <person name="Zhu T."/>
            <person name="Wang L."/>
            <person name="Wang Y."/>
            <person name="McGuire P.E."/>
            <person name="Liu S."/>
            <person name="Long H."/>
            <person name="Ramasamy R.K."/>
            <person name="Rodriguez J.C."/>
            <person name="Van S.L."/>
            <person name="Yuan L."/>
            <person name="Wang Z."/>
            <person name="Xia Z."/>
            <person name="Xiao L."/>
            <person name="Anderson O.D."/>
            <person name="Ouyang S."/>
            <person name="Liang Y."/>
            <person name="Zimin A.V."/>
            <person name="Pertea G."/>
            <person name="Qi P."/>
            <person name="Bennetzen J.L."/>
            <person name="Dai X."/>
            <person name="Dawson M.W."/>
            <person name="Muller H.G."/>
            <person name="Kugler K."/>
            <person name="Rivarola-Duarte L."/>
            <person name="Spannagl M."/>
            <person name="Mayer K.F.X."/>
            <person name="Lu F.H."/>
            <person name="Bevan M.W."/>
            <person name="Leroy P."/>
            <person name="Li P."/>
            <person name="You F.M."/>
            <person name="Sun Q."/>
            <person name="Liu Z."/>
            <person name="Lyons E."/>
            <person name="Wicker T."/>
            <person name="Salzberg S.L."/>
            <person name="Devos K.M."/>
            <person name="Dvorak J."/>
        </authorList>
    </citation>
    <scope>NUCLEOTIDE SEQUENCE [LARGE SCALE GENOMIC DNA]</scope>
    <source>
        <strain evidence="2">cv. AL8/78</strain>
    </source>
</reference>
<feature type="region of interest" description="Disordered" evidence="1">
    <location>
        <begin position="1"/>
        <end position="111"/>
    </location>
</feature>
<evidence type="ECO:0000256" key="1">
    <source>
        <dbReference type="SAM" id="MobiDB-lite"/>
    </source>
</evidence>
<name>A0A453RKF1_AEGTS</name>
<keyword evidence="3" id="KW-1185">Reference proteome</keyword>
<reference evidence="3" key="2">
    <citation type="journal article" date="2017" name="Nat. Plants">
        <title>The Aegilops tauschii genome reveals multiple impacts of transposons.</title>
        <authorList>
            <person name="Zhao G."/>
            <person name="Zou C."/>
            <person name="Li K."/>
            <person name="Wang K."/>
            <person name="Li T."/>
            <person name="Gao L."/>
            <person name="Zhang X."/>
            <person name="Wang H."/>
            <person name="Yang Z."/>
            <person name="Liu X."/>
            <person name="Jiang W."/>
            <person name="Mao L."/>
            <person name="Kong X."/>
            <person name="Jiao Y."/>
            <person name="Jia J."/>
        </authorList>
    </citation>
    <scope>NUCLEOTIDE SEQUENCE [LARGE SCALE GENOMIC DNA]</scope>
    <source>
        <strain evidence="3">cv. AL8/78</strain>
    </source>
</reference>